<comment type="similarity">
    <text evidence="1 2">Belongs to the serpin family.</text>
</comment>
<evidence type="ECO:0000256" key="1">
    <source>
        <dbReference type="ARBA" id="ARBA00009500"/>
    </source>
</evidence>
<feature type="domain" description="Serpin" evidence="3">
    <location>
        <begin position="2"/>
        <end position="279"/>
    </location>
</feature>
<dbReference type="GO" id="GO:0004867">
    <property type="term" value="F:serine-type endopeptidase inhibitor activity"/>
    <property type="evidence" value="ECO:0007669"/>
    <property type="project" value="InterPro"/>
</dbReference>
<dbReference type="InterPro" id="IPR000215">
    <property type="entry name" value="Serpin_fam"/>
</dbReference>
<evidence type="ECO:0000256" key="2">
    <source>
        <dbReference type="RuleBase" id="RU000411"/>
    </source>
</evidence>
<evidence type="ECO:0000259" key="3">
    <source>
        <dbReference type="SMART" id="SM00093"/>
    </source>
</evidence>
<keyword evidence="4" id="KW-1185">Reference proteome</keyword>
<dbReference type="SUPFAM" id="SSF56574">
    <property type="entry name" value="Serpins"/>
    <property type="match status" value="1"/>
</dbReference>
<dbReference type="Pfam" id="PF00079">
    <property type="entry name" value="Serpin"/>
    <property type="match status" value="1"/>
</dbReference>
<dbReference type="Gene3D" id="2.30.39.10">
    <property type="entry name" value="Alpha-1-antitrypsin, domain 1"/>
    <property type="match status" value="1"/>
</dbReference>
<dbReference type="PANTHER" id="PTHR11461:SF211">
    <property type="entry name" value="GH10112P-RELATED"/>
    <property type="match status" value="1"/>
</dbReference>
<dbReference type="AlphaFoldDB" id="A0A914P3X5"/>
<protein>
    <submittedName>
        <fullName evidence="5">Serpin domain-containing protein</fullName>
    </submittedName>
</protein>
<organism evidence="4 5">
    <name type="scientific">Panagrolaimus davidi</name>
    <dbReference type="NCBI Taxonomy" id="227884"/>
    <lineage>
        <taxon>Eukaryota</taxon>
        <taxon>Metazoa</taxon>
        <taxon>Ecdysozoa</taxon>
        <taxon>Nematoda</taxon>
        <taxon>Chromadorea</taxon>
        <taxon>Rhabditida</taxon>
        <taxon>Tylenchina</taxon>
        <taxon>Panagrolaimomorpha</taxon>
        <taxon>Panagrolaimoidea</taxon>
        <taxon>Panagrolaimidae</taxon>
        <taxon>Panagrolaimus</taxon>
    </lineage>
</organism>
<dbReference type="WBParaSite" id="PDA_v2.g11999.t1">
    <property type="protein sequence ID" value="PDA_v2.g11999.t1"/>
    <property type="gene ID" value="PDA_v2.g11999"/>
</dbReference>
<name>A0A914P3X5_9BILA</name>
<sequence>MTDDFVTKFEEFYEGGIEQVNFGKAVEVVEQINNFIAEVTRNKINNIVTEDDFTEDDFNEISRIVLINAIYFKGRWDEEFSSYETKDACFYMAPGKTKKAKMMQRLILQREYSETDEFQFLTLDYLNCDLSMRIILPRKRYGLADVITNLTINELMKHLTKKEYVEVIVKMPKFEVKTQFDAIETLKGMGIKDLFDTNSNLEGMSNFKEILISSILHSAYICTDEKGTEAAAITVKDLIGYGRCPPHPPPKEFTADHPFMYLITDSQNNIYFCGVVSGAEFEDGINGSVHQKMEEKISKNSVISFAKKIFGKRP</sequence>
<evidence type="ECO:0000313" key="5">
    <source>
        <dbReference type="WBParaSite" id="PDA_v2.g11999.t1"/>
    </source>
</evidence>
<proteinExistence type="inferred from homology"/>
<dbReference type="InterPro" id="IPR042178">
    <property type="entry name" value="Serpin_sf_1"/>
</dbReference>
<dbReference type="InterPro" id="IPR023796">
    <property type="entry name" value="Serpin_dom"/>
</dbReference>
<dbReference type="GO" id="GO:0005615">
    <property type="term" value="C:extracellular space"/>
    <property type="evidence" value="ECO:0007669"/>
    <property type="project" value="InterPro"/>
</dbReference>
<dbReference type="Proteomes" id="UP000887578">
    <property type="component" value="Unplaced"/>
</dbReference>
<dbReference type="PROSITE" id="PS00284">
    <property type="entry name" value="SERPIN"/>
    <property type="match status" value="1"/>
</dbReference>
<dbReference type="PANTHER" id="PTHR11461">
    <property type="entry name" value="SERINE PROTEASE INHIBITOR, SERPIN"/>
    <property type="match status" value="1"/>
</dbReference>
<dbReference type="InterPro" id="IPR036186">
    <property type="entry name" value="Serpin_sf"/>
</dbReference>
<reference evidence="5" key="1">
    <citation type="submission" date="2022-11" db="UniProtKB">
        <authorList>
            <consortium name="WormBaseParasite"/>
        </authorList>
    </citation>
    <scope>IDENTIFICATION</scope>
</reference>
<accession>A0A914P3X5</accession>
<dbReference type="Gene3D" id="3.30.497.10">
    <property type="entry name" value="Antithrombin, subunit I, domain 2"/>
    <property type="match status" value="1"/>
</dbReference>
<evidence type="ECO:0000313" key="4">
    <source>
        <dbReference type="Proteomes" id="UP000887578"/>
    </source>
</evidence>
<dbReference type="InterPro" id="IPR023795">
    <property type="entry name" value="Serpin_CS"/>
</dbReference>
<dbReference type="InterPro" id="IPR042185">
    <property type="entry name" value="Serpin_sf_2"/>
</dbReference>
<dbReference type="SMART" id="SM00093">
    <property type="entry name" value="SERPIN"/>
    <property type="match status" value="1"/>
</dbReference>